<evidence type="ECO:0000313" key="12">
    <source>
        <dbReference type="Proteomes" id="UP000226420"/>
    </source>
</evidence>
<feature type="site" description="Catalytically relevant" evidence="7">
    <location>
        <position position="106"/>
    </location>
</feature>
<dbReference type="GO" id="GO:1901135">
    <property type="term" value="P:carbohydrate derivative metabolic process"/>
    <property type="evidence" value="ECO:0007669"/>
    <property type="project" value="InterPro"/>
</dbReference>
<dbReference type="Pfam" id="PF00571">
    <property type="entry name" value="CBS"/>
    <property type="match status" value="2"/>
</dbReference>
<dbReference type="InterPro" id="IPR001347">
    <property type="entry name" value="SIS_dom"/>
</dbReference>
<dbReference type="InterPro" id="IPR000644">
    <property type="entry name" value="CBS_dom"/>
</dbReference>
<keyword evidence="6" id="KW-0479">Metal-binding</keyword>
<dbReference type="GO" id="GO:0005975">
    <property type="term" value="P:carbohydrate metabolic process"/>
    <property type="evidence" value="ECO:0007669"/>
    <property type="project" value="InterPro"/>
</dbReference>
<dbReference type="Proteomes" id="UP000226420">
    <property type="component" value="Unassembled WGS sequence"/>
</dbReference>
<comment type="similarity">
    <text evidence="1 5">Belongs to the SIS family. GutQ/KpsF subfamily.</text>
</comment>
<evidence type="ECO:0000259" key="9">
    <source>
        <dbReference type="PROSITE" id="PS51371"/>
    </source>
</evidence>
<comment type="catalytic activity">
    <reaction evidence="5">
        <text>D-arabinose 5-phosphate = D-ribulose 5-phosphate</text>
        <dbReference type="Rhea" id="RHEA:23104"/>
        <dbReference type="ChEBI" id="CHEBI:57693"/>
        <dbReference type="ChEBI" id="CHEBI:58121"/>
        <dbReference type="EC" id="5.3.1.13"/>
    </reaction>
</comment>
<organism evidence="11 12">
    <name type="scientific">Pragia fontium DSM 5563 = ATCC 49100</name>
    <dbReference type="NCBI Taxonomy" id="1122977"/>
    <lineage>
        <taxon>Bacteria</taxon>
        <taxon>Pseudomonadati</taxon>
        <taxon>Pseudomonadota</taxon>
        <taxon>Gammaproteobacteria</taxon>
        <taxon>Enterobacterales</taxon>
        <taxon>Budviciaceae</taxon>
        <taxon>Pragia</taxon>
    </lineage>
</organism>
<dbReference type="PANTHER" id="PTHR42745">
    <property type="match status" value="1"/>
</dbReference>
<dbReference type="Pfam" id="PF01380">
    <property type="entry name" value="SIS"/>
    <property type="match status" value="1"/>
</dbReference>
<evidence type="ECO:0000256" key="7">
    <source>
        <dbReference type="PIRSR" id="PIRSR004692-3"/>
    </source>
</evidence>
<feature type="binding site" evidence="6">
    <location>
        <position position="77"/>
    </location>
    <ligand>
        <name>Zn(2+)</name>
        <dbReference type="ChEBI" id="CHEBI:29105"/>
    </ligand>
</feature>
<dbReference type="GO" id="GO:0097367">
    <property type="term" value="F:carbohydrate derivative binding"/>
    <property type="evidence" value="ECO:0007669"/>
    <property type="project" value="InterPro"/>
</dbReference>
<dbReference type="SMART" id="SM00116">
    <property type="entry name" value="CBS"/>
    <property type="match status" value="2"/>
</dbReference>
<dbReference type="FunFam" id="3.40.50.10490:FF:000011">
    <property type="entry name" value="Arabinose 5-phosphate isomerase"/>
    <property type="match status" value="1"/>
</dbReference>
<evidence type="ECO:0000256" key="5">
    <source>
        <dbReference type="PIRNR" id="PIRNR004692"/>
    </source>
</evidence>
<comment type="subunit">
    <text evidence="2">Homotetramer.</text>
</comment>
<feature type="domain" description="SIS" evidence="10">
    <location>
        <begin position="36"/>
        <end position="179"/>
    </location>
</feature>
<comment type="caution">
    <text evidence="11">The sequence shown here is derived from an EMBL/GenBank/DDBJ whole genome shotgun (WGS) entry which is preliminary data.</text>
</comment>
<dbReference type="PANTHER" id="PTHR42745:SF1">
    <property type="entry name" value="ARABINOSE 5-PHOSPHATE ISOMERASE KDSD"/>
    <property type="match status" value="1"/>
</dbReference>
<protein>
    <recommendedName>
        <fullName evidence="5">Arabinose 5-phosphate isomerase</fullName>
        <shortName evidence="5">API</shortName>
        <ecNumber evidence="5">5.3.1.13</ecNumber>
    </recommendedName>
</protein>
<dbReference type="SUPFAM" id="SSF53697">
    <property type="entry name" value="SIS domain"/>
    <property type="match status" value="1"/>
</dbReference>
<dbReference type="Gene3D" id="3.40.50.10490">
    <property type="entry name" value="Glucose-6-phosphate isomerase like protein, domain 1"/>
    <property type="match status" value="1"/>
</dbReference>
<evidence type="ECO:0000256" key="3">
    <source>
        <dbReference type="ARBA" id="ARBA00022737"/>
    </source>
</evidence>
<dbReference type="AlphaFoldDB" id="A0AAJ4W9R6"/>
<dbReference type="InterPro" id="IPR046348">
    <property type="entry name" value="SIS_dom_sf"/>
</dbReference>
<evidence type="ECO:0000259" key="10">
    <source>
        <dbReference type="PROSITE" id="PS51464"/>
    </source>
</evidence>
<dbReference type="InterPro" id="IPR004800">
    <property type="entry name" value="KdsD/KpsF-type"/>
</dbReference>
<dbReference type="EMBL" id="FOLW01000003">
    <property type="protein sequence ID" value="SFC61720.1"/>
    <property type="molecule type" value="Genomic_DNA"/>
</dbReference>
<dbReference type="CDD" id="cd04604">
    <property type="entry name" value="CBS_pair_SIS_assoc"/>
    <property type="match status" value="1"/>
</dbReference>
<accession>A0AAJ4W9R6</accession>
<dbReference type="InterPro" id="IPR035474">
    <property type="entry name" value="SIS_Kpsf"/>
</dbReference>
<reference evidence="11 12" key="1">
    <citation type="submission" date="2016-10" db="EMBL/GenBank/DDBJ databases">
        <authorList>
            <person name="Varghese N."/>
            <person name="Submissions S."/>
        </authorList>
    </citation>
    <scope>NUCLEOTIDE SEQUENCE [LARGE SCALE GENOMIC DNA]</scope>
    <source>
        <strain evidence="11 12">DSM 5563</strain>
    </source>
</reference>
<dbReference type="GO" id="GO:0019146">
    <property type="term" value="F:arabinose-5-phosphate isomerase activity"/>
    <property type="evidence" value="ECO:0007669"/>
    <property type="project" value="UniProtKB-EC"/>
</dbReference>
<feature type="site" description="Catalytically relevant" evidence="7">
    <location>
        <position position="54"/>
    </location>
</feature>
<feature type="domain" description="CBS" evidence="9">
    <location>
        <begin position="205"/>
        <end position="263"/>
    </location>
</feature>
<dbReference type="PROSITE" id="PS51371">
    <property type="entry name" value="CBS"/>
    <property type="match status" value="2"/>
</dbReference>
<evidence type="ECO:0000256" key="8">
    <source>
        <dbReference type="PROSITE-ProRule" id="PRU00703"/>
    </source>
</evidence>
<dbReference type="InterPro" id="IPR046342">
    <property type="entry name" value="CBS_dom_sf"/>
</dbReference>
<sequence>MNKHLDFIEQARQVLTTEMQAIQVAADRIDGQFSQAIETILTMKGRLILTGMGKPGYIARKIAATLMSTGTPAYYLHPAEGSHGDLGMITPHDVVIALSNSGETPEIINILPAIRRIGAQIIALCGNTHSTLAQYSDITLDASVDKEACPLDLAPTSSTTVALALGDALAVVLMQSRQFTANDFALFHPGGALGRKLLLTVEHVMHSGEQNPLVTPENSIADALFVMTDKGFGATSVIDSAGKLIGLITDGDIRRHLAQDTQILHQPVASVMTRNPLAVHHDKLAAEAISLMENHQPKPITVLPVINDESEVVGILHITDLMKGFL</sequence>
<dbReference type="PROSITE" id="PS51464">
    <property type="entry name" value="SIS"/>
    <property type="match status" value="1"/>
</dbReference>
<evidence type="ECO:0000256" key="2">
    <source>
        <dbReference type="ARBA" id="ARBA00011881"/>
    </source>
</evidence>
<dbReference type="CDD" id="cd05014">
    <property type="entry name" value="SIS_Kpsf"/>
    <property type="match status" value="1"/>
</dbReference>
<evidence type="ECO:0000313" key="11">
    <source>
        <dbReference type="EMBL" id="SFC61720.1"/>
    </source>
</evidence>
<feature type="site" description="Catalytically relevant" evidence="7">
    <location>
        <position position="188"/>
    </location>
</feature>
<keyword evidence="5 11" id="KW-0413">Isomerase</keyword>
<evidence type="ECO:0000256" key="6">
    <source>
        <dbReference type="PIRSR" id="PIRSR004692-2"/>
    </source>
</evidence>
<dbReference type="RefSeq" id="WP_047782769.1">
    <property type="nucleotide sequence ID" value="NZ_FOLW01000003.1"/>
</dbReference>
<dbReference type="EC" id="5.3.1.13" evidence="5"/>
<proteinExistence type="inferred from homology"/>
<dbReference type="PIRSF" id="PIRSF004692">
    <property type="entry name" value="KdsD_KpsF"/>
    <property type="match status" value="1"/>
</dbReference>
<dbReference type="GO" id="GO:0046872">
    <property type="term" value="F:metal ion binding"/>
    <property type="evidence" value="ECO:0007669"/>
    <property type="project" value="UniProtKB-KW"/>
</dbReference>
<dbReference type="Gene3D" id="3.10.580.10">
    <property type="entry name" value="CBS-domain"/>
    <property type="match status" value="1"/>
</dbReference>
<feature type="domain" description="CBS" evidence="9">
    <location>
        <begin position="272"/>
        <end position="326"/>
    </location>
</feature>
<keyword evidence="3" id="KW-0677">Repeat</keyword>
<dbReference type="InterPro" id="IPR050986">
    <property type="entry name" value="GutQ/KpsF_isomerases"/>
</dbReference>
<gene>
    <name evidence="11" type="ORF">SAMN02745723_103125</name>
</gene>
<evidence type="ECO:0000256" key="1">
    <source>
        <dbReference type="ARBA" id="ARBA00008165"/>
    </source>
</evidence>
<name>A0AAJ4W9R6_9GAMM</name>
<keyword evidence="4 8" id="KW-0129">CBS domain</keyword>
<feature type="site" description="Catalytically relevant" evidence="7">
    <location>
        <position position="147"/>
    </location>
</feature>
<dbReference type="NCBIfam" id="TIGR00393">
    <property type="entry name" value="kpsF"/>
    <property type="match status" value="1"/>
</dbReference>
<evidence type="ECO:0000256" key="4">
    <source>
        <dbReference type="ARBA" id="ARBA00023122"/>
    </source>
</evidence>
<keyword evidence="6" id="KW-0862">Zinc</keyword>